<organism evidence="2 3">
    <name type="scientific">Dictyobacter alpinus</name>
    <dbReference type="NCBI Taxonomy" id="2014873"/>
    <lineage>
        <taxon>Bacteria</taxon>
        <taxon>Bacillati</taxon>
        <taxon>Chloroflexota</taxon>
        <taxon>Ktedonobacteria</taxon>
        <taxon>Ktedonobacterales</taxon>
        <taxon>Dictyobacteraceae</taxon>
        <taxon>Dictyobacter</taxon>
    </lineage>
</organism>
<evidence type="ECO:0000313" key="3">
    <source>
        <dbReference type="Proteomes" id="UP000287171"/>
    </source>
</evidence>
<reference evidence="3" key="1">
    <citation type="submission" date="2018-12" db="EMBL/GenBank/DDBJ databases">
        <title>Tengunoibacter tsumagoiensis gen. nov., sp. nov., Dictyobacter kobayashii sp. nov., D. alpinus sp. nov., and D. joshuensis sp. nov. and description of Dictyobacteraceae fam. nov. within the order Ktedonobacterales isolated from Tengu-no-mugimeshi.</title>
        <authorList>
            <person name="Wang C.M."/>
            <person name="Zheng Y."/>
            <person name="Sakai Y."/>
            <person name="Toyoda A."/>
            <person name="Minakuchi Y."/>
            <person name="Abe K."/>
            <person name="Yokota A."/>
            <person name="Yabe S."/>
        </authorList>
    </citation>
    <scope>NUCLEOTIDE SEQUENCE [LARGE SCALE GENOMIC DNA]</scope>
    <source>
        <strain evidence="3">Uno16</strain>
    </source>
</reference>
<dbReference type="RefSeq" id="WP_126626371.1">
    <property type="nucleotide sequence ID" value="NZ_BIFT01000001.1"/>
</dbReference>
<dbReference type="OrthoDB" id="5243794at2"/>
<dbReference type="Pfam" id="PF20587">
    <property type="entry name" value="DUF6789"/>
    <property type="match status" value="1"/>
</dbReference>
<accession>A0A402B398</accession>
<protein>
    <recommendedName>
        <fullName evidence="4">DUF2938 domain-containing protein</fullName>
    </recommendedName>
</protein>
<comment type="caution">
    <text evidence="2">The sequence shown here is derived from an EMBL/GenBank/DDBJ whole genome shotgun (WGS) entry which is preliminary data.</text>
</comment>
<dbReference type="AlphaFoldDB" id="A0A402B398"/>
<keyword evidence="1" id="KW-0472">Membrane</keyword>
<evidence type="ECO:0000256" key="1">
    <source>
        <dbReference type="SAM" id="Phobius"/>
    </source>
</evidence>
<dbReference type="InterPro" id="IPR046739">
    <property type="entry name" value="DUF6789"/>
</dbReference>
<keyword evidence="3" id="KW-1185">Reference proteome</keyword>
<name>A0A402B398_9CHLR</name>
<sequence>MMNSIQKIITPTWRPGKAALIGIVATAAYSIAMEGDKFLIGNRFSDVRFIQGLLGGEKKTRKITILSWIIHFLNGAALAEIYAAVLKRFLPGPNWLKGSIFGEIFIISAWWLTPLADKYHPLIKNKELPELANWTSFWQNIVRHLVFGLTLGLLYKDKQ</sequence>
<keyword evidence="1" id="KW-0812">Transmembrane</keyword>
<evidence type="ECO:0000313" key="2">
    <source>
        <dbReference type="EMBL" id="GCE25831.1"/>
    </source>
</evidence>
<feature type="transmembrane region" description="Helical" evidence="1">
    <location>
        <begin position="65"/>
        <end position="86"/>
    </location>
</feature>
<dbReference type="EMBL" id="BIFT01000001">
    <property type="protein sequence ID" value="GCE25831.1"/>
    <property type="molecule type" value="Genomic_DNA"/>
</dbReference>
<dbReference type="Proteomes" id="UP000287171">
    <property type="component" value="Unassembled WGS sequence"/>
</dbReference>
<gene>
    <name evidence="2" type="ORF">KDA_13150</name>
</gene>
<evidence type="ECO:0008006" key="4">
    <source>
        <dbReference type="Google" id="ProtNLM"/>
    </source>
</evidence>
<proteinExistence type="predicted"/>
<keyword evidence="1" id="KW-1133">Transmembrane helix</keyword>